<dbReference type="GO" id="GO:0032153">
    <property type="term" value="C:cell division site"/>
    <property type="evidence" value="ECO:0007669"/>
    <property type="project" value="TreeGrafter"/>
</dbReference>
<dbReference type="InterPro" id="IPR052521">
    <property type="entry name" value="Cell_div_SPOR-domain"/>
</dbReference>
<dbReference type="PANTHER" id="PTHR38687:SF1">
    <property type="entry name" value="CELL DIVISION PROTEIN DEDD"/>
    <property type="match status" value="1"/>
</dbReference>
<dbReference type="EMBL" id="BMXR01000002">
    <property type="protein sequence ID" value="GGX44427.1"/>
    <property type="molecule type" value="Genomic_DNA"/>
</dbReference>
<feature type="compositionally biased region" description="Polar residues" evidence="1">
    <location>
        <begin position="59"/>
        <end position="68"/>
    </location>
</feature>
<protein>
    <recommendedName>
        <fullName evidence="3">SPOR domain-containing protein</fullName>
    </recommendedName>
</protein>
<evidence type="ECO:0000256" key="2">
    <source>
        <dbReference type="SAM" id="Phobius"/>
    </source>
</evidence>
<dbReference type="Gene3D" id="3.30.70.1070">
    <property type="entry name" value="Sporulation related repeat"/>
    <property type="match status" value="1"/>
</dbReference>
<feature type="transmembrane region" description="Helical" evidence="2">
    <location>
        <begin position="21"/>
        <end position="40"/>
    </location>
</feature>
<dbReference type="Pfam" id="PF05036">
    <property type="entry name" value="SPOR"/>
    <property type="match status" value="1"/>
</dbReference>
<dbReference type="RefSeq" id="WP_189607302.1">
    <property type="nucleotide sequence ID" value="NZ_BMXR01000002.1"/>
</dbReference>
<keyword evidence="2" id="KW-0472">Membrane</keyword>
<proteinExistence type="predicted"/>
<dbReference type="InterPro" id="IPR007730">
    <property type="entry name" value="SPOR-like_dom"/>
</dbReference>
<keyword evidence="5" id="KW-1185">Reference proteome</keyword>
<feature type="compositionally biased region" description="Basic and acidic residues" evidence="1">
    <location>
        <begin position="69"/>
        <end position="87"/>
    </location>
</feature>
<evidence type="ECO:0000313" key="5">
    <source>
        <dbReference type="Proteomes" id="UP000626148"/>
    </source>
</evidence>
<dbReference type="InterPro" id="IPR036680">
    <property type="entry name" value="SPOR-like_sf"/>
</dbReference>
<gene>
    <name evidence="4" type="ORF">GCM10007392_09020</name>
</gene>
<evidence type="ECO:0000256" key="1">
    <source>
        <dbReference type="SAM" id="MobiDB-lite"/>
    </source>
</evidence>
<keyword evidence="2" id="KW-1133">Transmembrane helix</keyword>
<dbReference type="SUPFAM" id="SSF110997">
    <property type="entry name" value="Sporulation related repeat"/>
    <property type="match status" value="1"/>
</dbReference>
<evidence type="ECO:0000313" key="4">
    <source>
        <dbReference type="EMBL" id="GGX44427.1"/>
    </source>
</evidence>
<sequence length="210" mass="23434">MARDFASKRQPEPERSRVPGWVWVFTTLTAVAFVGFLYYLTQIPSDGSSGADAVRKEVQNLTQQPKTQSEPKPEQNTEPKTSDDTTRSLEQAFEFYKLLKDDEVPVILPEPKTPGADQPGTDAPKTTVPEGGKRWIIQVASFSQVADADRLRAELIINGLTETHLATVELGDRGTYHRVMVGPFENRSRLNKAQDILVGLNHEVMVRSLD</sequence>
<dbReference type="PANTHER" id="PTHR38687">
    <property type="entry name" value="CELL DIVISION PROTEIN DEDD-RELATED"/>
    <property type="match status" value="1"/>
</dbReference>
<keyword evidence="2" id="KW-0812">Transmembrane</keyword>
<dbReference type="GO" id="GO:0030428">
    <property type="term" value="C:cell septum"/>
    <property type="evidence" value="ECO:0007669"/>
    <property type="project" value="TreeGrafter"/>
</dbReference>
<dbReference type="PROSITE" id="PS51724">
    <property type="entry name" value="SPOR"/>
    <property type="match status" value="1"/>
</dbReference>
<name>A0A918K281_9GAMM</name>
<dbReference type="GO" id="GO:0032506">
    <property type="term" value="P:cytokinetic process"/>
    <property type="evidence" value="ECO:0007669"/>
    <property type="project" value="TreeGrafter"/>
</dbReference>
<comment type="caution">
    <text evidence="4">The sequence shown here is derived from an EMBL/GenBank/DDBJ whole genome shotgun (WGS) entry which is preliminary data.</text>
</comment>
<feature type="domain" description="SPOR" evidence="3">
    <location>
        <begin position="129"/>
        <end position="210"/>
    </location>
</feature>
<accession>A0A918K281</accession>
<dbReference type="Proteomes" id="UP000626148">
    <property type="component" value="Unassembled WGS sequence"/>
</dbReference>
<dbReference type="AlphaFoldDB" id="A0A918K281"/>
<reference evidence="4" key="1">
    <citation type="journal article" date="2014" name="Int. J. Syst. Evol. Microbiol.">
        <title>Complete genome sequence of Corynebacterium casei LMG S-19264T (=DSM 44701T), isolated from a smear-ripened cheese.</title>
        <authorList>
            <consortium name="US DOE Joint Genome Institute (JGI-PGF)"/>
            <person name="Walter F."/>
            <person name="Albersmeier A."/>
            <person name="Kalinowski J."/>
            <person name="Ruckert C."/>
        </authorList>
    </citation>
    <scope>NUCLEOTIDE SEQUENCE</scope>
    <source>
        <strain evidence="4">KCTC 22169</strain>
    </source>
</reference>
<feature type="region of interest" description="Disordered" evidence="1">
    <location>
        <begin position="59"/>
        <end position="87"/>
    </location>
</feature>
<dbReference type="GO" id="GO:0042834">
    <property type="term" value="F:peptidoglycan binding"/>
    <property type="evidence" value="ECO:0007669"/>
    <property type="project" value="InterPro"/>
</dbReference>
<evidence type="ECO:0000259" key="3">
    <source>
        <dbReference type="PROSITE" id="PS51724"/>
    </source>
</evidence>
<organism evidence="4 5">
    <name type="scientific">Saccharospirillum salsuginis</name>
    <dbReference type="NCBI Taxonomy" id="418750"/>
    <lineage>
        <taxon>Bacteria</taxon>
        <taxon>Pseudomonadati</taxon>
        <taxon>Pseudomonadota</taxon>
        <taxon>Gammaproteobacteria</taxon>
        <taxon>Oceanospirillales</taxon>
        <taxon>Saccharospirillaceae</taxon>
        <taxon>Saccharospirillum</taxon>
    </lineage>
</organism>
<reference evidence="4" key="2">
    <citation type="submission" date="2020-09" db="EMBL/GenBank/DDBJ databases">
        <authorList>
            <person name="Sun Q."/>
            <person name="Kim S."/>
        </authorList>
    </citation>
    <scope>NUCLEOTIDE SEQUENCE</scope>
    <source>
        <strain evidence="4">KCTC 22169</strain>
    </source>
</reference>